<evidence type="ECO:0000313" key="3">
    <source>
        <dbReference type="Proteomes" id="UP001158500"/>
    </source>
</evidence>
<comment type="caution">
    <text evidence="2">The sequence shown here is derived from an EMBL/GenBank/DDBJ whole genome shotgun (WGS) entry which is preliminary data.</text>
</comment>
<dbReference type="EMBL" id="JAOCAE010000010">
    <property type="protein sequence ID" value="MDH1237434.1"/>
    <property type="molecule type" value="Genomic_DNA"/>
</dbReference>
<comment type="similarity">
    <text evidence="1">Belongs to the phD/YefM antitoxin family.</text>
</comment>
<sequence>MTFELLVDVVAPLAELKRNPMRVIRESAGEAVLILHRNKPAFYVVPPALYEAMFKVSNDGGITELVRARHTGFSND</sequence>
<dbReference type="AlphaFoldDB" id="A0AA42TH91"/>
<protein>
    <submittedName>
        <fullName evidence="2">Type II toxin-antitoxin system Phd/YefM family antitoxin</fullName>
    </submittedName>
</protein>
<dbReference type="Proteomes" id="UP001158500">
    <property type="component" value="Unassembled WGS sequence"/>
</dbReference>
<gene>
    <name evidence="2" type="ORF">N5C32_15460</name>
</gene>
<dbReference type="SUPFAM" id="SSF143120">
    <property type="entry name" value="YefM-like"/>
    <property type="match status" value="1"/>
</dbReference>
<accession>A0AA42TH91</accession>
<organism evidence="2 3">
    <name type="scientific">Stutzerimonas stutzeri</name>
    <name type="common">Pseudomonas stutzeri</name>
    <dbReference type="NCBI Taxonomy" id="316"/>
    <lineage>
        <taxon>Bacteria</taxon>
        <taxon>Pseudomonadati</taxon>
        <taxon>Pseudomonadota</taxon>
        <taxon>Gammaproteobacteria</taxon>
        <taxon>Pseudomonadales</taxon>
        <taxon>Pseudomonadaceae</taxon>
        <taxon>Stutzerimonas</taxon>
    </lineage>
</organism>
<reference evidence="2" key="1">
    <citation type="submission" date="2022-09" db="EMBL/GenBank/DDBJ databases">
        <title>Intensive care unit water sources are persistently colonized with multi-drug resistant bacteria and are the site of extensive horizontal gene transfer of antibiotic resistance genes.</title>
        <authorList>
            <person name="Diorio-Toth L."/>
        </authorList>
    </citation>
    <scope>NUCLEOTIDE SEQUENCE</scope>
    <source>
        <strain evidence="2">GD03947</strain>
    </source>
</reference>
<evidence type="ECO:0000313" key="2">
    <source>
        <dbReference type="EMBL" id="MDH1237434.1"/>
    </source>
</evidence>
<name>A0AA42TH91_STUST</name>
<proteinExistence type="inferred from homology"/>
<dbReference type="RefSeq" id="WP_279641667.1">
    <property type="nucleotide sequence ID" value="NZ_JAOCAE010000010.1"/>
</dbReference>
<evidence type="ECO:0000256" key="1">
    <source>
        <dbReference type="ARBA" id="ARBA00009981"/>
    </source>
</evidence>
<dbReference type="InterPro" id="IPR036165">
    <property type="entry name" value="YefM-like_sf"/>
</dbReference>